<comment type="caution">
    <text evidence="12">The sequence shown here is derived from an EMBL/GenBank/DDBJ whole genome shotgun (WGS) entry which is preliminary data.</text>
</comment>
<dbReference type="EMBL" id="ABCJ01000002">
    <property type="protein sequence ID" value="EDM23935.1"/>
    <property type="molecule type" value="Genomic_DNA"/>
</dbReference>
<dbReference type="NCBIfam" id="TIGR00552">
    <property type="entry name" value="nadE"/>
    <property type="match status" value="1"/>
</dbReference>
<organism evidence="12 13">
    <name type="scientific">Caminibacter mediatlanticus TB-2</name>
    <dbReference type="NCBI Taxonomy" id="391592"/>
    <lineage>
        <taxon>Bacteria</taxon>
        <taxon>Pseudomonadati</taxon>
        <taxon>Campylobacterota</taxon>
        <taxon>Epsilonproteobacteria</taxon>
        <taxon>Nautiliales</taxon>
        <taxon>Nautiliaceae</taxon>
        <taxon>Caminibacter</taxon>
    </lineage>
</organism>
<feature type="binding site" evidence="8">
    <location>
        <position position="141"/>
    </location>
    <ligand>
        <name>Mg(2+)</name>
        <dbReference type="ChEBI" id="CHEBI:18420"/>
    </ligand>
</feature>
<dbReference type="GO" id="GO:0008795">
    <property type="term" value="F:NAD+ synthase activity"/>
    <property type="evidence" value="ECO:0007669"/>
    <property type="project" value="UniProtKB-UniRule"/>
</dbReference>
<dbReference type="GO" id="GO:0003952">
    <property type="term" value="F:NAD+ synthase (glutamine-hydrolyzing) activity"/>
    <property type="evidence" value="ECO:0007669"/>
    <property type="project" value="InterPro"/>
</dbReference>
<dbReference type="Proteomes" id="UP000003288">
    <property type="component" value="Unassembled WGS sequence"/>
</dbReference>
<feature type="binding site" evidence="8">
    <location>
        <position position="187"/>
    </location>
    <ligand>
        <name>ATP</name>
        <dbReference type="ChEBI" id="CHEBI:30616"/>
    </ligand>
</feature>
<dbReference type="SUPFAM" id="SSF52402">
    <property type="entry name" value="Adenine nucleotide alpha hydrolases-like"/>
    <property type="match status" value="1"/>
</dbReference>
<keyword evidence="4 8" id="KW-0547">Nucleotide-binding</keyword>
<name>A0AAI9AHY5_9BACT</name>
<comment type="subunit">
    <text evidence="8">Homodimer.</text>
</comment>
<feature type="binding site" evidence="8">
    <location>
        <position position="136"/>
    </location>
    <ligand>
        <name>ATP</name>
        <dbReference type="ChEBI" id="CHEBI:30616"/>
    </ligand>
</feature>
<dbReference type="GO" id="GO:0005737">
    <property type="term" value="C:cytoplasm"/>
    <property type="evidence" value="ECO:0007669"/>
    <property type="project" value="InterPro"/>
</dbReference>
<feature type="binding site" evidence="8">
    <location>
        <position position="165"/>
    </location>
    <ligand>
        <name>ATP</name>
        <dbReference type="ChEBI" id="CHEBI:30616"/>
    </ligand>
</feature>
<evidence type="ECO:0000313" key="12">
    <source>
        <dbReference type="EMBL" id="EDM23935.1"/>
    </source>
</evidence>
<evidence type="ECO:0000256" key="8">
    <source>
        <dbReference type="HAMAP-Rule" id="MF_00193"/>
    </source>
</evidence>
<dbReference type="GO" id="GO:0009435">
    <property type="term" value="P:NAD+ biosynthetic process"/>
    <property type="evidence" value="ECO:0007669"/>
    <property type="project" value="UniProtKB-UniRule"/>
</dbReference>
<dbReference type="GO" id="GO:0005524">
    <property type="term" value="F:ATP binding"/>
    <property type="evidence" value="ECO:0007669"/>
    <property type="project" value="UniProtKB-UniRule"/>
</dbReference>
<dbReference type="PANTHER" id="PTHR23090">
    <property type="entry name" value="NH 3 /GLUTAMINE-DEPENDENT NAD + SYNTHETASE"/>
    <property type="match status" value="1"/>
</dbReference>
<feature type="domain" description="NAD/GMP synthase" evidence="11">
    <location>
        <begin position="20"/>
        <end position="250"/>
    </location>
</feature>
<gene>
    <name evidence="8" type="primary">nadE</name>
    <name evidence="12" type="ORF">CMTB2_06766</name>
</gene>
<dbReference type="CDD" id="cd00553">
    <property type="entry name" value="NAD_synthase"/>
    <property type="match status" value="1"/>
</dbReference>
<evidence type="ECO:0000256" key="3">
    <source>
        <dbReference type="ARBA" id="ARBA00022723"/>
    </source>
</evidence>
<feature type="binding site" description="in other chain" evidence="8">
    <location>
        <position position="116"/>
    </location>
    <ligand>
        <name>deamido-NAD(+)</name>
        <dbReference type="ChEBI" id="CHEBI:58437"/>
        <note>ligand shared between two neighboring subunits</note>
    </ligand>
</feature>
<comment type="function">
    <text evidence="8">Catalyzes the ATP-dependent amidation of deamido-NAD to form NAD. Uses ammonia as a nitrogen source.</text>
</comment>
<dbReference type="FunFam" id="3.40.50.620:FF:000106">
    <property type="entry name" value="Glutamine-dependent NAD(+) synthetase"/>
    <property type="match status" value="1"/>
</dbReference>
<comment type="caution">
    <text evidence="8">Lacks conserved residue(s) required for the propagation of feature annotation.</text>
</comment>
<reference evidence="12 13" key="1">
    <citation type="journal article" date="2011" name="Stand. Genomic Sci.">
        <title>Draft genome sequence of Caminibacter mediatlanticus strain TB-2, an epsilonproteobacterium isolated from a deep-sea hydrothermal vent.</title>
        <authorList>
            <person name="Giovannelli D."/>
            <person name="Ferriera S."/>
            <person name="Johnson J."/>
            <person name="Kravitz S."/>
            <person name="Perez-Rodriguez I."/>
            <person name="Ricci J."/>
            <person name="O'Brien C."/>
            <person name="Voordeckers J.W."/>
            <person name="Bini E."/>
            <person name="Vetriani C."/>
        </authorList>
    </citation>
    <scope>NUCLEOTIDE SEQUENCE [LARGE SCALE GENOMIC DNA]</scope>
    <source>
        <strain evidence="12 13">TB-2</strain>
    </source>
</reference>
<proteinExistence type="inferred from homology"/>
<evidence type="ECO:0000256" key="4">
    <source>
        <dbReference type="ARBA" id="ARBA00022741"/>
    </source>
</evidence>
<dbReference type="Pfam" id="PF02540">
    <property type="entry name" value="NAD_synthase"/>
    <property type="match status" value="1"/>
</dbReference>
<evidence type="ECO:0000313" key="13">
    <source>
        <dbReference type="Proteomes" id="UP000003288"/>
    </source>
</evidence>
<keyword evidence="7 8" id="KW-0520">NAD</keyword>
<dbReference type="PANTHER" id="PTHR23090:SF9">
    <property type="entry name" value="GLUTAMINE-DEPENDENT NAD(+) SYNTHETASE"/>
    <property type="match status" value="1"/>
</dbReference>
<evidence type="ECO:0000256" key="6">
    <source>
        <dbReference type="ARBA" id="ARBA00022842"/>
    </source>
</evidence>
<comment type="catalytic activity">
    <reaction evidence="8 10">
        <text>deamido-NAD(+) + NH4(+) + ATP = AMP + diphosphate + NAD(+) + H(+)</text>
        <dbReference type="Rhea" id="RHEA:21188"/>
        <dbReference type="ChEBI" id="CHEBI:15378"/>
        <dbReference type="ChEBI" id="CHEBI:28938"/>
        <dbReference type="ChEBI" id="CHEBI:30616"/>
        <dbReference type="ChEBI" id="CHEBI:33019"/>
        <dbReference type="ChEBI" id="CHEBI:57540"/>
        <dbReference type="ChEBI" id="CHEBI:58437"/>
        <dbReference type="ChEBI" id="CHEBI:456215"/>
        <dbReference type="EC" id="6.3.1.5"/>
    </reaction>
</comment>
<dbReference type="Gene3D" id="3.40.50.620">
    <property type="entry name" value="HUPs"/>
    <property type="match status" value="1"/>
</dbReference>
<evidence type="ECO:0000256" key="5">
    <source>
        <dbReference type="ARBA" id="ARBA00022840"/>
    </source>
</evidence>
<comment type="similarity">
    <text evidence="1 8 9">Belongs to the NAD synthetase family.</text>
</comment>
<dbReference type="GO" id="GO:0004359">
    <property type="term" value="F:glutaminase activity"/>
    <property type="evidence" value="ECO:0007669"/>
    <property type="project" value="InterPro"/>
</dbReference>
<keyword evidence="6 8" id="KW-0460">Magnesium</keyword>
<dbReference type="InterPro" id="IPR022926">
    <property type="entry name" value="NH(3)-dep_NAD(+)_synth"/>
</dbReference>
<evidence type="ECO:0000256" key="7">
    <source>
        <dbReference type="ARBA" id="ARBA00023027"/>
    </source>
</evidence>
<protein>
    <recommendedName>
        <fullName evidence="8 10">NH(3)-dependent NAD(+) synthetase</fullName>
        <ecNumber evidence="8 10">6.3.1.5</ecNumber>
    </recommendedName>
</protein>
<accession>A0AAI9AHY5</accession>
<dbReference type="NCBIfam" id="NF010587">
    <property type="entry name" value="PRK13980.1"/>
    <property type="match status" value="1"/>
</dbReference>
<dbReference type="InterPro" id="IPR003694">
    <property type="entry name" value="NAD_synthase"/>
</dbReference>
<dbReference type="AlphaFoldDB" id="A0AAI9AHY5"/>
<keyword evidence="3 8" id="KW-0479">Metal-binding</keyword>
<dbReference type="InterPro" id="IPR022310">
    <property type="entry name" value="NAD/GMP_synthase"/>
</dbReference>
<evidence type="ECO:0000256" key="2">
    <source>
        <dbReference type="ARBA" id="ARBA00022598"/>
    </source>
</evidence>
<sequence length="272" mass="30949">MENGQWKMSNEKWELIEDFLIRFIYEEITKTGLKKGICGLSGGIDSAVVAVLAKKALGKNFKAFMLPSQFSSSSSIEDAKELCKKFDIEYEIISIEPLLNAYKIEDKVRLGNFSARMRMAILYDKSAELNALVIGTSNKSELMLGYGTLYGDLASALNPIGDLYKSEIFEFAKYLGVPESIIKKPPSADLWQGQSDEAELGYSYSEIDPVLEDFVDNRATKKELLQKYDKDLVEFVLKKVYQNQFKRKLPIIAKLKSRTIGHDFLYERDIRL</sequence>
<evidence type="ECO:0000256" key="10">
    <source>
        <dbReference type="RuleBase" id="RU003812"/>
    </source>
</evidence>
<feature type="binding site" evidence="8">
    <location>
        <position position="45"/>
    </location>
    <ligand>
        <name>Mg(2+)</name>
        <dbReference type="ChEBI" id="CHEBI:18420"/>
    </ligand>
</feature>
<comment type="pathway">
    <text evidence="8">Cofactor biosynthesis; NAD(+) biosynthesis; NAD(+) from deamido-NAD(+) (ammonia route): step 1/1.</text>
</comment>
<evidence type="ECO:0000259" key="11">
    <source>
        <dbReference type="Pfam" id="PF02540"/>
    </source>
</evidence>
<dbReference type="GO" id="GO:0046872">
    <property type="term" value="F:metal ion binding"/>
    <property type="evidence" value="ECO:0007669"/>
    <property type="project" value="UniProtKB-KW"/>
</dbReference>
<dbReference type="HAMAP" id="MF_00193">
    <property type="entry name" value="NadE_ammonia_dep"/>
    <property type="match status" value="1"/>
</dbReference>
<keyword evidence="2 8" id="KW-0436">Ligase</keyword>
<evidence type="ECO:0000256" key="1">
    <source>
        <dbReference type="ARBA" id="ARBA00005859"/>
    </source>
</evidence>
<evidence type="ECO:0000256" key="9">
    <source>
        <dbReference type="RuleBase" id="RU003811"/>
    </source>
</evidence>
<keyword evidence="5 8" id="KW-0067">ATP-binding</keyword>
<feature type="binding site" evidence="8">
    <location>
        <begin position="39"/>
        <end position="46"/>
    </location>
    <ligand>
        <name>ATP</name>
        <dbReference type="ChEBI" id="CHEBI:30616"/>
    </ligand>
</feature>
<dbReference type="EC" id="6.3.1.5" evidence="8 10"/>
<dbReference type="InterPro" id="IPR014729">
    <property type="entry name" value="Rossmann-like_a/b/a_fold"/>
</dbReference>
<dbReference type="RefSeq" id="WP_007473890.1">
    <property type="nucleotide sequence ID" value="NZ_ABCJ01000002.1"/>
</dbReference>